<dbReference type="AlphaFoldDB" id="A0AAU8N9X8"/>
<dbReference type="SUPFAM" id="SSF51395">
    <property type="entry name" value="FMN-linked oxidoreductases"/>
    <property type="match status" value="1"/>
</dbReference>
<feature type="compositionally biased region" description="Basic and acidic residues" evidence="1">
    <location>
        <begin position="39"/>
        <end position="72"/>
    </location>
</feature>
<reference evidence="2" key="1">
    <citation type="submission" date="2024-05" db="EMBL/GenBank/DDBJ databases">
        <title>Draft genome assemblies of 36 bacteria isolated from hibernating arctic ground squirrels.</title>
        <authorList>
            <person name="McKee H."/>
            <person name="Mullen L."/>
            <person name="Drown D.M."/>
            <person name="Duddleston K.N."/>
        </authorList>
    </citation>
    <scope>NUCLEOTIDE SEQUENCE</scope>
    <source>
        <strain evidence="2">AN1007</strain>
    </source>
</reference>
<evidence type="ECO:0000256" key="1">
    <source>
        <dbReference type="SAM" id="MobiDB-lite"/>
    </source>
</evidence>
<feature type="compositionally biased region" description="Basic and acidic residues" evidence="1">
    <location>
        <begin position="82"/>
        <end position="97"/>
    </location>
</feature>
<dbReference type="RefSeq" id="WP_366291380.1">
    <property type="nucleotide sequence ID" value="NZ_CP159992.1"/>
</dbReference>
<proteinExistence type="predicted"/>
<name>A0AAU8N9X8_9BACL</name>
<feature type="compositionally biased region" description="Basic and acidic residues" evidence="1">
    <location>
        <begin position="1"/>
        <end position="15"/>
    </location>
</feature>
<accession>A0AAU8N9X8</accession>
<feature type="region of interest" description="Disordered" evidence="1">
    <location>
        <begin position="1"/>
        <end position="112"/>
    </location>
</feature>
<evidence type="ECO:0000313" key="2">
    <source>
        <dbReference type="EMBL" id="XCP94203.1"/>
    </source>
</evidence>
<gene>
    <name evidence="2" type="ORF">ABXS70_23975</name>
</gene>
<sequence length="359" mass="40156">MDHMKKVQKEQKSEQSEQTQRVQQLNNIQNTGQAQEMQQLHEVRSEQGSEQQPERIQPRQHPSDVHHTEQAQEMRQLQGMHNEQRSEQSEQTKKLHDVQQLQGVHKVQHSQQVDQLWDKQDVLKMDRLQALLDQKPLSLIVSLPANDPALARAAKEEGADALKVHYNVGHRASGSHFGPLDEYTEVFDAIRSEFGGPLGVVPSGSIEGTRREDVERLAGMGFDFYSIYAHHLPSFMLLNLGLASTFAINDEYDPSLVAGAAHFGFTALEASIVPGKEYGTPLSFADVLHYRRLVQQAGIPVLVPSQRKLVPEDIPVLHHSGVKAIMLGAIVTGKTEDQLRRAVSNFRNAMDRLAGRDGS</sequence>
<protein>
    <submittedName>
        <fullName evidence="2">Uncharacterized protein</fullName>
    </submittedName>
</protein>
<dbReference type="EMBL" id="CP159992">
    <property type="protein sequence ID" value="XCP94203.1"/>
    <property type="molecule type" value="Genomic_DNA"/>
</dbReference>
<organism evidence="2">
    <name type="scientific">Paenibacillus sp. AN1007</name>
    <dbReference type="NCBI Taxonomy" id="3151385"/>
    <lineage>
        <taxon>Bacteria</taxon>
        <taxon>Bacillati</taxon>
        <taxon>Bacillota</taxon>
        <taxon>Bacilli</taxon>
        <taxon>Bacillales</taxon>
        <taxon>Paenibacillaceae</taxon>
        <taxon>Paenibacillus</taxon>
    </lineage>
</organism>
<feature type="compositionally biased region" description="Polar residues" evidence="1">
    <location>
        <begin position="19"/>
        <end position="38"/>
    </location>
</feature>